<dbReference type="PROSITE" id="PS51257">
    <property type="entry name" value="PROKAR_LIPOPROTEIN"/>
    <property type="match status" value="1"/>
</dbReference>
<keyword evidence="4 8" id="KW-0812">Transmembrane</keyword>
<dbReference type="Proteomes" id="UP000279259">
    <property type="component" value="Unassembled WGS sequence"/>
</dbReference>
<feature type="transmembrane region" description="Helical" evidence="8">
    <location>
        <begin position="354"/>
        <end position="372"/>
    </location>
</feature>
<organism evidence="9 10">
    <name type="scientific">Saitozyma podzolica</name>
    <dbReference type="NCBI Taxonomy" id="1890683"/>
    <lineage>
        <taxon>Eukaryota</taxon>
        <taxon>Fungi</taxon>
        <taxon>Dikarya</taxon>
        <taxon>Basidiomycota</taxon>
        <taxon>Agaricomycotina</taxon>
        <taxon>Tremellomycetes</taxon>
        <taxon>Tremellales</taxon>
        <taxon>Trimorphomycetaceae</taxon>
        <taxon>Saitozyma</taxon>
    </lineage>
</organism>
<evidence type="ECO:0000256" key="3">
    <source>
        <dbReference type="ARBA" id="ARBA00022597"/>
    </source>
</evidence>
<comment type="caution">
    <text evidence="9">The sequence shown here is derived from an EMBL/GenBank/DDBJ whole genome shotgun (WGS) entry which is preliminary data.</text>
</comment>
<evidence type="ECO:0000256" key="2">
    <source>
        <dbReference type="ARBA" id="ARBA00022448"/>
    </source>
</evidence>
<reference evidence="9 10" key="1">
    <citation type="submission" date="2018-11" db="EMBL/GenBank/DDBJ databases">
        <title>Genome sequence of Saitozyma podzolica DSM 27192.</title>
        <authorList>
            <person name="Aliyu H."/>
            <person name="Gorte O."/>
            <person name="Ochsenreither K."/>
        </authorList>
    </citation>
    <scope>NUCLEOTIDE SEQUENCE [LARGE SCALE GENOMIC DNA]</scope>
    <source>
        <strain evidence="9 10">DSM 27192</strain>
    </source>
</reference>
<feature type="transmembrane region" description="Helical" evidence="8">
    <location>
        <begin position="126"/>
        <end position="146"/>
    </location>
</feature>
<proteinExistence type="predicted"/>
<feature type="compositionally biased region" description="Low complexity" evidence="7">
    <location>
        <begin position="147"/>
        <end position="166"/>
    </location>
</feature>
<feature type="transmembrane region" description="Helical" evidence="8">
    <location>
        <begin position="293"/>
        <end position="316"/>
    </location>
</feature>
<dbReference type="GO" id="GO:0000139">
    <property type="term" value="C:Golgi membrane"/>
    <property type="evidence" value="ECO:0007669"/>
    <property type="project" value="TreeGrafter"/>
</dbReference>
<evidence type="ECO:0000256" key="4">
    <source>
        <dbReference type="ARBA" id="ARBA00022692"/>
    </source>
</evidence>
<accession>A0A427YQT5</accession>
<feature type="transmembrane region" description="Helical" evidence="8">
    <location>
        <begin position="215"/>
        <end position="234"/>
    </location>
</feature>
<keyword evidence="2" id="KW-0813">Transport</keyword>
<evidence type="ECO:0000313" key="10">
    <source>
        <dbReference type="Proteomes" id="UP000279259"/>
    </source>
</evidence>
<comment type="subcellular location">
    <subcellularLocation>
        <location evidence="1">Endomembrane system</location>
        <topology evidence="1">Multi-pass membrane protein</topology>
    </subcellularLocation>
</comment>
<feature type="transmembrane region" description="Helical" evidence="8">
    <location>
        <begin position="90"/>
        <end position="119"/>
    </location>
</feature>
<feature type="region of interest" description="Disordered" evidence="7">
    <location>
        <begin position="409"/>
        <end position="430"/>
    </location>
</feature>
<dbReference type="PANTHER" id="PTHR10778">
    <property type="entry name" value="SOLUTE CARRIER FAMILY 35 MEMBER B"/>
    <property type="match status" value="1"/>
</dbReference>
<dbReference type="Pfam" id="PF08449">
    <property type="entry name" value="UAA"/>
    <property type="match status" value="1"/>
</dbReference>
<protein>
    <submittedName>
        <fullName evidence="9">Golgi uridine diphosphate-N-acetylglucosamine transporter</fullName>
    </submittedName>
</protein>
<name>A0A427YQT5_9TREE</name>
<sequence>MLDRPLLRGFLESAAGEWVLILSFVFGGCCSNVWALEAVLKDHPKSGTFLTFAQFVYVTLQTLSSQFYFAPGTPQKVDGASGALPRLNNYAFGLKIPVTVHIIFRSGGLCVSMLTGYFFAGRRYSLGQVFAGVTITAGIIIATLSAPRRPRSPSSSAVSTASAASSNTMGGSGDEWLSDTMQYTAGIGLLAAALVVSAWLGLWQEQTYRVYGKQWREALFYSHFLSLPFFIPLYPTLSTTFRSFAQSPPITLVALPKPTPSSFLASPIQSPSALDAGGKAWKPFFGLVEWTELVVPSAIAALLVNVVTQGICVRGVNRLTSRVNSTSVNLVLTLRKAVSLAISVWYYGSGVSTGLAIGGLMVLVGTVVYSLAPGPKVVHEKKVKELEETVDDTAEPEVVLKSSTQSVTNAQAADGLRQRGVHVDGPNVSE</sequence>
<evidence type="ECO:0000313" key="9">
    <source>
        <dbReference type="EMBL" id="RSH93396.1"/>
    </source>
</evidence>
<dbReference type="GO" id="GO:0005789">
    <property type="term" value="C:endoplasmic reticulum membrane"/>
    <property type="evidence" value="ECO:0007669"/>
    <property type="project" value="TreeGrafter"/>
</dbReference>
<dbReference type="EMBL" id="RSCD01000004">
    <property type="protein sequence ID" value="RSH93396.1"/>
    <property type="molecule type" value="Genomic_DNA"/>
</dbReference>
<dbReference type="AlphaFoldDB" id="A0A427YQT5"/>
<dbReference type="GO" id="GO:0005464">
    <property type="term" value="F:UDP-xylose transmembrane transporter activity"/>
    <property type="evidence" value="ECO:0007669"/>
    <property type="project" value="TreeGrafter"/>
</dbReference>
<dbReference type="InterPro" id="IPR013657">
    <property type="entry name" value="SCL35B1-4/HUT1"/>
</dbReference>
<keyword evidence="10" id="KW-1185">Reference proteome</keyword>
<keyword evidence="6 8" id="KW-0472">Membrane</keyword>
<dbReference type="PANTHER" id="PTHR10778:SF4">
    <property type="entry name" value="NUCLEOTIDE SUGAR TRANSPORTER SLC35B4"/>
    <property type="match status" value="1"/>
</dbReference>
<feature type="transmembrane region" description="Helical" evidence="8">
    <location>
        <begin position="48"/>
        <end position="70"/>
    </location>
</feature>
<evidence type="ECO:0000256" key="7">
    <source>
        <dbReference type="SAM" id="MobiDB-lite"/>
    </source>
</evidence>
<evidence type="ECO:0000256" key="5">
    <source>
        <dbReference type="ARBA" id="ARBA00022989"/>
    </source>
</evidence>
<keyword evidence="3" id="KW-0762">Sugar transport</keyword>
<evidence type="ECO:0000256" key="6">
    <source>
        <dbReference type="ARBA" id="ARBA00023136"/>
    </source>
</evidence>
<feature type="transmembrane region" description="Helical" evidence="8">
    <location>
        <begin position="328"/>
        <end position="348"/>
    </location>
</feature>
<dbReference type="OrthoDB" id="999962at2759"/>
<gene>
    <name evidence="9" type="primary">YEA4</name>
    <name evidence="9" type="ORF">EHS25_007752</name>
</gene>
<evidence type="ECO:0000256" key="1">
    <source>
        <dbReference type="ARBA" id="ARBA00004127"/>
    </source>
</evidence>
<evidence type="ECO:0000256" key="8">
    <source>
        <dbReference type="SAM" id="Phobius"/>
    </source>
</evidence>
<dbReference type="GO" id="GO:0005462">
    <property type="term" value="F:UDP-N-acetylglucosamine transmembrane transporter activity"/>
    <property type="evidence" value="ECO:0007669"/>
    <property type="project" value="TreeGrafter"/>
</dbReference>
<feature type="transmembrane region" description="Helical" evidence="8">
    <location>
        <begin position="15"/>
        <end position="36"/>
    </location>
</feature>
<feature type="region of interest" description="Disordered" evidence="7">
    <location>
        <begin position="147"/>
        <end position="171"/>
    </location>
</feature>
<dbReference type="STRING" id="1890683.A0A427YQT5"/>
<feature type="transmembrane region" description="Helical" evidence="8">
    <location>
        <begin position="183"/>
        <end position="203"/>
    </location>
</feature>
<keyword evidence="5 8" id="KW-1133">Transmembrane helix</keyword>